<feature type="transmembrane region" description="Helical" evidence="8">
    <location>
        <begin position="12"/>
        <end position="34"/>
    </location>
</feature>
<sequence length="594" mass="65745">MKQFFKMFFASLLAMIVAGVVMVVIFIAIIAGLVSKTVSSEKEKKVMTASVLKIELDRTMHEQGETNSFSMFSNDEPYNAGLYDVVKSIKKAATDDNIKGIFIKLDGTANGWATLQQLRQALTEFKSSKKFIYAYGENIPQKAYYVASVADSVYLNPVGSMEVKGLVSQLTFFKNALSKLEVQPEIYYAGKFKSATEPFRADKISDANRVQITALQNGIWAEFLNAAAQHAGTDTASIHALATNGSIQFPADALKSKLVDGLLYWDEVEDRMRSKMGLKADEKINYVSLDEYNDKSVVDGKSEDGRIAVLFAEGDIVDGSKEDDYQIASEDFVKTIRSLRKNDKVKAVVMRVNSPGGSALASEVMLRELQLLRQKKPLIVSMGDVAASGGYYISCQADSIFAMPNTITGSIGVFSMLFSIEGLMKNKLGVNFDEVKNAPYADFPTMSRNLTANEAQRMQNGVDTIYHIFKSRVAAGRHISEADVDSIAQGRVWTGKDALAIHLIDAYGNLDRAIQSAAAKAKLSSYKVVTYPEPVDKLEKLFRRVSRANASTALTKQMIENELGEDYQWYKEFKSLRKMNGKTMMAMPTKLSFE</sequence>
<evidence type="ECO:0000313" key="10">
    <source>
        <dbReference type="EMBL" id="PZF70875.1"/>
    </source>
</evidence>
<dbReference type="GO" id="GO:0008236">
    <property type="term" value="F:serine-type peptidase activity"/>
    <property type="evidence" value="ECO:0007669"/>
    <property type="project" value="UniProtKB-KW"/>
</dbReference>
<dbReference type="Proteomes" id="UP000248745">
    <property type="component" value="Unassembled WGS sequence"/>
</dbReference>
<dbReference type="Pfam" id="PF01343">
    <property type="entry name" value="Peptidase_S49"/>
    <property type="match status" value="2"/>
</dbReference>
<dbReference type="CDD" id="cd07018">
    <property type="entry name" value="S49_SppA_67K_type"/>
    <property type="match status" value="1"/>
</dbReference>
<evidence type="ECO:0000256" key="7">
    <source>
        <dbReference type="PIRSR" id="PIRSR001217-1"/>
    </source>
</evidence>
<dbReference type="GO" id="GO:0006465">
    <property type="term" value="P:signal peptide processing"/>
    <property type="evidence" value="ECO:0007669"/>
    <property type="project" value="InterPro"/>
</dbReference>
<dbReference type="NCBIfam" id="TIGR00705">
    <property type="entry name" value="SppA_67K"/>
    <property type="match status" value="1"/>
</dbReference>
<keyword evidence="5" id="KW-0720">Serine protease</keyword>
<dbReference type="InterPro" id="IPR004635">
    <property type="entry name" value="Pept_S49_SppA"/>
</dbReference>
<dbReference type="OrthoDB" id="9764363at2"/>
<dbReference type="AlphaFoldDB" id="A0A2W2A6I1"/>
<evidence type="ECO:0000259" key="9">
    <source>
        <dbReference type="Pfam" id="PF01343"/>
    </source>
</evidence>
<dbReference type="InterPro" id="IPR047272">
    <property type="entry name" value="S49_SppA_C"/>
</dbReference>
<keyword evidence="8" id="KW-0812">Transmembrane</keyword>
<feature type="domain" description="Peptidase S49" evidence="9">
    <location>
        <begin position="125"/>
        <end position="278"/>
    </location>
</feature>
<dbReference type="Gene3D" id="6.20.330.10">
    <property type="match status" value="1"/>
</dbReference>
<dbReference type="CDD" id="cd07023">
    <property type="entry name" value="S49_Sppa_N_C"/>
    <property type="match status" value="1"/>
</dbReference>
<evidence type="ECO:0000256" key="1">
    <source>
        <dbReference type="ARBA" id="ARBA00004370"/>
    </source>
</evidence>
<keyword evidence="6 8" id="KW-0472">Membrane</keyword>
<evidence type="ECO:0000256" key="5">
    <source>
        <dbReference type="ARBA" id="ARBA00022825"/>
    </source>
</evidence>
<evidence type="ECO:0000256" key="2">
    <source>
        <dbReference type="ARBA" id="ARBA00008683"/>
    </source>
</evidence>
<dbReference type="EMBL" id="QKTW01000028">
    <property type="protein sequence ID" value="PZF70875.1"/>
    <property type="molecule type" value="Genomic_DNA"/>
</dbReference>
<comment type="subcellular location">
    <subcellularLocation>
        <location evidence="1">Membrane</location>
    </subcellularLocation>
</comment>
<dbReference type="PANTHER" id="PTHR33209">
    <property type="entry name" value="PROTEASE 4"/>
    <property type="match status" value="1"/>
</dbReference>
<dbReference type="InterPro" id="IPR029045">
    <property type="entry name" value="ClpP/crotonase-like_dom_sf"/>
</dbReference>
<evidence type="ECO:0000256" key="8">
    <source>
        <dbReference type="SAM" id="Phobius"/>
    </source>
</evidence>
<feature type="active site" description="Nucleophile" evidence="7">
    <location>
        <position position="388"/>
    </location>
</feature>
<dbReference type="PIRSF" id="PIRSF001217">
    <property type="entry name" value="Protease_4_SppA"/>
    <property type="match status" value="1"/>
</dbReference>
<gene>
    <name evidence="10" type="primary">sppA</name>
    <name evidence="10" type="ORF">DN068_20840</name>
</gene>
<organism evidence="10 11">
    <name type="scientific">Taibaiella soli</name>
    <dbReference type="NCBI Taxonomy" id="1649169"/>
    <lineage>
        <taxon>Bacteria</taxon>
        <taxon>Pseudomonadati</taxon>
        <taxon>Bacteroidota</taxon>
        <taxon>Chitinophagia</taxon>
        <taxon>Chitinophagales</taxon>
        <taxon>Chitinophagaceae</taxon>
        <taxon>Taibaiella</taxon>
    </lineage>
</organism>
<feature type="active site" description="Proton donor/acceptor" evidence="7">
    <location>
        <position position="193"/>
    </location>
</feature>
<name>A0A2W2A6I1_9BACT</name>
<evidence type="ECO:0000313" key="11">
    <source>
        <dbReference type="Proteomes" id="UP000248745"/>
    </source>
</evidence>
<dbReference type="SUPFAM" id="SSF52096">
    <property type="entry name" value="ClpP/crotonase"/>
    <property type="match status" value="2"/>
</dbReference>
<keyword evidence="4" id="KW-0378">Hydrolase</keyword>
<keyword evidence="3" id="KW-0645">Protease</keyword>
<dbReference type="NCBIfam" id="TIGR00706">
    <property type="entry name" value="SppA_dom"/>
    <property type="match status" value="1"/>
</dbReference>
<comment type="caution">
    <text evidence="10">The sequence shown here is derived from an EMBL/GenBank/DDBJ whole genome shotgun (WGS) entry which is preliminary data.</text>
</comment>
<comment type="similarity">
    <text evidence="2">Belongs to the peptidase S49 family.</text>
</comment>
<keyword evidence="11" id="KW-1185">Reference proteome</keyword>
<accession>A0A2W2A6I1</accession>
<dbReference type="GO" id="GO:0016020">
    <property type="term" value="C:membrane"/>
    <property type="evidence" value="ECO:0007669"/>
    <property type="project" value="UniProtKB-SubCell"/>
</dbReference>
<dbReference type="RefSeq" id="WP_111000891.1">
    <property type="nucleotide sequence ID" value="NZ_QKTW01000028.1"/>
</dbReference>
<dbReference type="InterPro" id="IPR004634">
    <property type="entry name" value="Pept_S49_pIV"/>
</dbReference>
<protein>
    <submittedName>
        <fullName evidence="10">Signal peptide peptidase SppA</fullName>
    </submittedName>
</protein>
<feature type="domain" description="Peptidase S49" evidence="9">
    <location>
        <begin position="372"/>
        <end position="523"/>
    </location>
</feature>
<dbReference type="PANTHER" id="PTHR33209:SF1">
    <property type="entry name" value="PEPTIDASE S49 DOMAIN-CONTAINING PROTEIN"/>
    <property type="match status" value="1"/>
</dbReference>
<evidence type="ECO:0000256" key="6">
    <source>
        <dbReference type="ARBA" id="ARBA00023136"/>
    </source>
</evidence>
<evidence type="ECO:0000256" key="4">
    <source>
        <dbReference type="ARBA" id="ARBA00022801"/>
    </source>
</evidence>
<reference evidence="10 11" key="1">
    <citation type="submission" date="2018-06" db="EMBL/GenBank/DDBJ databases">
        <title>Mucibacter soli gen. nov., sp. nov., a new member of the family Chitinophagaceae producing mucin.</title>
        <authorList>
            <person name="Kim M.-K."/>
            <person name="Park S."/>
            <person name="Kim T.-S."/>
            <person name="Joung Y."/>
            <person name="Han J.-H."/>
            <person name="Kim S.B."/>
        </authorList>
    </citation>
    <scope>NUCLEOTIDE SEQUENCE [LARGE SCALE GENOMIC DNA]</scope>
    <source>
        <strain evidence="10 11">R1-15</strain>
    </source>
</reference>
<evidence type="ECO:0000256" key="3">
    <source>
        <dbReference type="ARBA" id="ARBA00022670"/>
    </source>
</evidence>
<dbReference type="InterPro" id="IPR002142">
    <property type="entry name" value="Peptidase_S49"/>
</dbReference>
<proteinExistence type="inferred from homology"/>
<dbReference type="Gene3D" id="3.90.226.10">
    <property type="entry name" value="2-enoyl-CoA Hydratase, Chain A, domain 1"/>
    <property type="match status" value="3"/>
</dbReference>
<keyword evidence="8" id="KW-1133">Transmembrane helix</keyword>
<dbReference type="InterPro" id="IPR047217">
    <property type="entry name" value="S49_SppA_67K_type_N"/>
</dbReference>